<name>A0ABT8DD31_9RHOB</name>
<evidence type="ECO:0000313" key="1">
    <source>
        <dbReference type="EMBL" id="MDN3714330.1"/>
    </source>
</evidence>
<reference evidence="2" key="1">
    <citation type="journal article" date="2019" name="Int. J. Syst. Evol. Microbiol.">
        <title>The Global Catalogue of Microorganisms (GCM) 10K type strain sequencing project: providing services to taxonomists for standard genome sequencing and annotation.</title>
        <authorList>
            <consortium name="The Broad Institute Genomics Platform"/>
            <consortium name="The Broad Institute Genome Sequencing Center for Infectious Disease"/>
            <person name="Wu L."/>
            <person name="Ma J."/>
        </authorList>
    </citation>
    <scope>NUCLEOTIDE SEQUENCE [LARGE SCALE GENOMIC DNA]</scope>
    <source>
        <strain evidence="2">CECT 8482</strain>
    </source>
</reference>
<proteinExistence type="predicted"/>
<sequence>MTKTARPARAGQSDCLDTSKLQLYGAQGLSLVLIAMVIGSFPNGEANAQAVSPATLCLPPEEPFVPATDEDFRAYADMVSGDFERYFTELTTYFSCMDSTRQAVFDRARVVSQDHQTFWQRAKALGVAEKAALMVDPAAKDAE</sequence>
<protein>
    <recommendedName>
        <fullName evidence="3">DUF1311 domain-containing protein</fullName>
    </recommendedName>
</protein>
<comment type="caution">
    <text evidence="1">The sequence shown here is derived from an EMBL/GenBank/DDBJ whole genome shotgun (WGS) entry which is preliminary data.</text>
</comment>
<keyword evidence="2" id="KW-1185">Reference proteome</keyword>
<dbReference type="EMBL" id="JAUFRC010000004">
    <property type="protein sequence ID" value="MDN3714330.1"/>
    <property type="molecule type" value="Genomic_DNA"/>
</dbReference>
<dbReference type="Proteomes" id="UP001243846">
    <property type="component" value="Unassembled WGS sequence"/>
</dbReference>
<organism evidence="1 2">
    <name type="scientific">Paracoccus cavernae</name>
    <dbReference type="NCBI Taxonomy" id="1571207"/>
    <lineage>
        <taxon>Bacteria</taxon>
        <taxon>Pseudomonadati</taxon>
        <taxon>Pseudomonadota</taxon>
        <taxon>Alphaproteobacteria</taxon>
        <taxon>Rhodobacterales</taxon>
        <taxon>Paracoccaceae</taxon>
        <taxon>Paracoccus</taxon>
    </lineage>
</organism>
<gene>
    <name evidence="1" type="ORF">QWZ10_25535</name>
</gene>
<evidence type="ECO:0000313" key="2">
    <source>
        <dbReference type="Proteomes" id="UP001243846"/>
    </source>
</evidence>
<accession>A0ABT8DD31</accession>
<evidence type="ECO:0008006" key="3">
    <source>
        <dbReference type="Google" id="ProtNLM"/>
    </source>
</evidence>